<feature type="region of interest" description="Disordered" evidence="1">
    <location>
        <begin position="1"/>
        <end position="73"/>
    </location>
</feature>
<comment type="caution">
    <text evidence="2">The sequence shown here is derived from an EMBL/GenBank/DDBJ whole genome shotgun (WGS) entry which is preliminary data.</text>
</comment>
<dbReference type="Proteomes" id="UP001144280">
    <property type="component" value="Unassembled WGS sequence"/>
</dbReference>
<evidence type="ECO:0000313" key="3">
    <source>
        <dbReference type="Proteomes" id="UP001144280"/>
    </source>
</evidence>
<evidence type="ECO:0000313" key="2">
    <source>
        <dbReference type="EMBL" id="GLH99079.1"/>
    </source>
</evidence>
<reference evidence="2" key="1">
    <citation type="submission" date="2022-12" db="EMBL/GenBank/DDBJ databases">
        <title>New Phytohabitans aurantiacus sp. RD004123 nov., an actinomycete isolated from soil.</title>
        <authorList>
            <person name="Triningsih D.W."/>
            <person name="Harunari E."/>
            <person name="Igarashi Y."/>
        </authorList>
    </citation>
    <scope>NUCLEOTIDE SEQUENCE</scope>
    <source>
        <strain evidence="2">RD004123</strain>
    </source>
</reference>
<accession>A0ABQ5QY09</accession>
<feature type="compositionally biased region" description="Basic and acidic residues" evidence="1">
    <location>
        <begin position="1"/>
        <end position="14"/>
    </location>
</feature>
<dbReference type="RefSeq" id="WP_281898477.1">
    <property type="nucleotide sequence ID" value="NZ_BSDI01000020.1"/>
</dbReference>
<gene>
    <name evidence="2" type="ORF">Pa4123_43540</name>
</gene>
<sequence length="107" mass="11776">MAHGEAEHGVDGEQHYVLGSHDPPGRQMRWVCGAGPHAVGGPVEAVDEPPAPADDTDDDDGGRTLPKRGVPPACRTRWEGWAGAHPHLAVRPRRRGMRRERPPRRWC</sequence>
<dbReference type="EMBL" id="BSDI01000020">
    <property type="protein sequence ID" value="GLH99079.1"/>
    <property type="molecule type" value="Genomic_DNA"/>
</dbReference>
<feature type="compositionally biased region" description="Basic residues" evidence="1">
    <location>
        <begin position="88"/>
        <end position="107"/>
    </location>
</feature>
<organism evidence="2 3">
    <name type="scientific">Phytohabitans aurantiacus</name>
    <dbReference type="NCBI Taxonomy" id="3016789"/>
    <lineage>
        <taxon>Bacteria</taxon>
        <taxon>Bacillati</taxon>
        <taxon>Actinomycetota</taxon>
        <taxon>Actinomycetes</taxon>
        <taxon>Micromonosporales</taxon>
        <taxon>Micromonosporaceae</taxon>
    </lineage>
</organism>
<evidence type="ECO:0000256" key="1">
    <source>
        <dbReference type="SAM" id="MobiDB-lite"/>
    </source>
</evidence>
<keyword evidence="3" id="KW-1185">Reference proteome</keyword>
<proteinExistence type="predicted"/>
<name>A0ABQ5QY09_9ACTN</name>
<feature type="region of interest" description="Disordered" evidence="1">
    <location>
        <begin position="87"/>
        <end position="107"/>
    </location>
</feature>
<protein>
    <submittedName>
        <fullName evidence="2">Uncharacterized protein</fullName>
    </submittedName>
</protein>